<evidence type="ECO:0000313" key="2">
    <source>
        <dbReference type="Proteomes" id="UP001500325"/>
    </source>
</evidence>
<organism evidence="1 2">
    <name type="scientific">Pseudonocardia yuanmonensis</name>
    <dbReference type="NCBI Taxonomy" id="1095914"/>
    <lineage>
        <taxon>Bacteria</taxon>
        <taxon>Bacillati</taxon>
        <taxon>Actinomycetota</taxon>
        <taxon>Actinomycetes</taxon>
        <taxon>Pseudonocardiales</taxon>
        <taxon>Pseudonocardiaceae</taxon>
        <taxon>Pseudonocardia</taxon>
    </lineage>
</organism>
<keyword evidence="2" id="KW-1185">Reference proteome</keyword>
<name>A0ABP8XPG2_9PSEU</name>
<gene>
    <name evidence="1" type="ORF">GCM10023215_62890</name>
</gene>
<evidence type="ECO:0000313" key="1">
    <source>
        <dbReference type="EMBL" id="GAA4711836.1"/>
    </source>
</evidence>
<protein>
    <submittedName>
        <fullName evidence="1">Uncharacterized protein</fullName>
    </submittedName>
</protein>
<dbReference type="Proteomes" id="UP001500325">
    <property type="component" value="Unassembled WGS sequence"/>
</dbReference>
<proteinExistence type="predicted"/>
<accession>A0ABP8XPG2</accession>
<dbReference type="RefSeq" id="WP_345384437.1">
    <property type="nucleotide sequence ID" value="NZ_BAABIC010000033.1"/>
</dbReference>
<comment type="caution">
    <text evidence="1">The sequence shown here is derived from an EMBL/GenBank/DDBJ whole genome shotgun (WGS) entry which is preliminary data.</text>
</comment>
<dbReference type="EMBL" id="BAABIC010000033">
    <property type="protein sequence ID" value="GAA4711836.1"/>
    <property type="molecule type" value="Genomic_DNA"/>
</dbReference>
<reference evidence="2" key="1">
    <citation type="journal article" date="2019" name="Int. J. Syst. Evol. Microbiol.">
        <title>The Global Catalogue of Microorganisms (GCM) 10K type strain sequencing project: providing services to taxonomists for standard genome sequencing and annotation.</title>
        <authorList>
            <consortium name="The Broad Institute Genomics Platform"/>
            <consortium name="The Broad Institute Genome Sequencing Center for Infectious Disease"/>
            <person name="Wu L."/>
            <person name="Ma J."/>
        </authorList>
    </citation>
    <scope>NUCLEOTIDE SEQUENCE [LARGE SCALE GENOMIC DNA]</scope>
    <source>
        <strain evidence="2">JCM 18055</strain>
    </source>
</reference>
<sequence length="89" mass="9747">MTEHHAPEDLDDLLYPHLTRLELDGWRVRATHGAGADEPGSVSLDLIAYAHRQLDSQSSDAGLPKGDLERIMDAIRDSVPHADISPGPR</sequence>